<comment type="caution">
    <text evidence="7">The sequence shown here is derived from an EMBL/GenBank/DDBJ whole genome shotgun (WGS) entry which is preliminary data.</text>
</comment>
<gene>
    <name evidence="7" type="ORF">EVA_10191</name>
</gene>
<evidence type="ECO:0000256" key="2">
    <source>
        <dbReference type="ARBA" id="ARBA00007424"/>
    </source>
</evidence>
<dbReference type="EMBL" id="AMCI01002853">
    <property type="protein sequence ID" value="EJX01696.1"/>
    <property type="molecule type" value="Genomic_DNA"/>
</dbReference>
<dbReference type="PANTHER" id="PTHR21058">
    <property type="entry name" value="6,7-DIMETHYL-8-RIBITYLLUMAZINE SYNTHASE DMRL SYNTHASE LUMAZINE SYNTHASE"/>
    <property type="match status" value="1"/>
</dbReference>
<evidence type="ECO:0000256" key="6">
    <source>
        <dbReference type="ARBA" id="ARBA00048785"/>
    </source>
</evidence>
<dbReference type="GO" id="GO:0005829">
    <property type="term" value="C:cytosol"/>
    <property type="evidence" value="ECO:0007669"/>
    <property type="project" value="TreeGrafter"/>
</dbReference>
<dbReference type="GO" id="GO:0009231">
    <property type="term" value="P:riboflavin biosynthetic process"/>
    <property type="evidence" value="ECO:0007669"/>
    <property type="project" value="UniProtKB-UniPathway"/>
</dbReference>
<dbReference type="Pfam" id="PF00885">
    <property type="entry name" value="DMRL_synthase"/>
    <property type="match status" value="1"/>
</dbReference>
<dbReference type="NCBIfam" id="TIGR00114">
    <property type="entry name" value="lumazine-synth"/>
    <property type="match status" value="1"/>
</dbReference>
<keyword evidence="4" id="KW-0686">Riboflavin biosynthesis</keyword>
<comment type="catalytic activity">
    <reaction evidence="6">
        <text>(2S)-2-hydroxy-3-oxobutyl phosphate + 5-amino-6-(D-ribitylamino)uracil = 6,7-dimethyl-8-(1-D-ribityl)lumazine + phosphate + 2 H2O + H(+)</text>
        <dbReference type="Rhea" id="RHEA:26152"/>
        <dbReference type="ChEBI" id="CHEBI:15377"/>
        <dbReference type="ChEBI" id="CHEBI:15378"/>
        <dbReference type="ChEBI" id="CHEBI:15934"/>
        <dbReference type="ChEBI" id="CHEBI:43474"/>
        <dbReference type="ChEBI" id="CHEBI:58201"/>
        <dbReference type="ChEBI" id="CHEBI:58830"/>
        <dbReference type="EC" id="2.5.1.78"/>
    </reaction>
</comment>
<evidence type="ECO:0000256" key="3">
    <source>
        <dbReference type="ARBA" id="ARBA00012664"/>
    </source>
</evidence>
<evidence type="ECO:0000256" key="4">
    <source>
        <dbReference type="ARBA" id="ARBA00022619"/>
    </source>
</evidence>
<organism evidence="7">
    <name type="scientific">gut metagenome</name>
    <dbReference type="NCBI Taxonomy" id="749906"/>
    <lineage>
        <taxon>unclassified sequences</taxon>
        <taxon>metagenomes</taxon>
        <taxon>organismal metagenomes</taxon>
    </lineage>
</organism>
<evidence type="ECO:0000256" key="1">
    <source>
        <dbReference type="ARBA" id="ARBA00004917"/>
    </source>
</evidence>
<proteinExistence type="inferred from homology"/>
<dbReference type="CDD" id="cd09209">
    <property type="entry name" value="Lumazine_synthase-I"/>
    <property type="match status" value="1"/>
</dbReference>
<dbReference type="GO" id="GO:0009349">
    <property type="term" value="C:riboflavin synthase complex"/>
    <property type="evidence" value="ECO:0007669"/>
    <property type="project" value="InterPro"/>
</dbReference>
<dbReference type="EC" id="2.5.1.78" evidence="3"/>
<dbReference type="PANTHER" id="PTHR21058:SF0">
    <property type="entry name" value="6,7-DIMETHYL-8-RIBITYLLUMAZINE SYNTHASE"/>
    <property type="match status" value="1"/>
</dbReference>
<accession>J9CNK7</accession>
<dbReference type="AlphaFoldDB" id="J9CNK7"/>
<evidence type="ECO:0000313" key="7">
    <source>
        <dbReference type="EMBL" id="EJX01696.1"/>
    </source>
</evidence>
<comment type="pathway">
    <text evidence="1">Cofactor biosynthesis; riboflavin biosynthesis; riboflavin from 2-hydroxy-3-oxobutyl phosphate and 5-amino-6-(D-ribitylamino)uracil: step 1/2.</text>
</comment>
<dbReference type="HAMAP" id="MF_00178">
    <property type="entry name" value="Lumazine_synth"/>
    <property type="match status" value="1"/>
</dbReference>
<keyword evidence="5" id="KW-0808">Transferase</keyword>
<protein>
    <recommendedName>
        <fullName evidence="3">6,7-dimethyl-8-ribityllumazine synthase</fullName>
        <ecNumber evidence="3">2.5.1.78</ecNumber>
    </recommendedName>
</protein>
<dbReference type="UniPathway" id="UPA00275">
    <property type="reaction ID" value="UER00404"/>
</dbReference>
<name>J9CNK7_9ZZZZ</name>
<dbReference type="InterPro" id="IPR002180">
    <property type="entry name" value="LS/RS"/>
</dbReference>
<dbReference type="GO" id="GO:0000906">
    <property type="term" value="F:6,7-dimethyl-8-ribityllumazine synthase activity"/>
    <property type="evidence" value="ECO:0007669"/>
    <property type="project" value="UniProtKB-EC"/>
</dbReference>
<evidence type="ECO:0000256" key="5">
    <source>
        <dbReference type="ARBA" id="ARBA00022679"/>
    </source>
</evidence>
<dbReference type="SUPFAM" id="SSF52121">
    <property type="entry name" value="Lumazine synthase"/>
    <property type="match status" value="1"/>
</dbReference>
<dbReference type="InterPro" id="IPR034964">
    <property type="entry name" value="LS"/>
</dbReference>
<comment type="similarity">
    <text evidence="2">Belongs to the DMRL synthase family.</text>
</comment>
<sequence length="164" mass="17838">MSSQAFSFQDQVAQNIPNAADMRFAIVVSEWNNHITDKLMEGAHATLLQYGAKENNIHIHRVPGSYELVFGASQLAKSGLVDAIIAIGCVVRGDTPHFDYICEGTTQGLTQLNTDGNIPVIFGLITVNTMEQAEERAGGNLGNKGNEFAVTAIKMVNFAWQLKK</sequence>
<dbReference type="InterPro" id="IPR036467">
    <property type="entry name" value="LS/RS_sf"/>
</dbReference>
<reference evidence="7" key="1">
    <citation type="journal article" date="2012" name="PLoS ONE">
        <title>Gene sets for utilization of primary and secondary nutrition supplies in the distal gut of endangered iberian lynx.</title>
        <authorList>
            <person name="Alcaide M."/>
            <person name="Messina E."/>
            <person name="Richter M."/>
            <person name="Bargiela R."/>
            <person name="Peplies J."/>
            <person name="Huws S.A."/>
            <person name="Newbold C.J."/>
            <person name="Golyshin P.N."/>
            <person name="Simon M.A."/>
            <person name="Lopez G."/>
            <person name="Yakimov M.M."/>
            <person name="Ferrer M."/>
        </authorList>
    </citation>
    <scope>NUCLEOTIDE SEQUENCE</scope>
</reference>
<dbReference type="Gene3D" id="3.40.50.960">
    <property type="entry name" value="Lumazine/riboflavin synthase"/>
    <property type="match status" value="1"/>
</dbReference>